<dbReference type="RefSeq" id="WP_066405572.1">
    <property type="nucleotide sequence ID" value="NZ_CP011390.1"/>
</dbReference>
<evidence type="ECO:0000313" key="9">
    <source>
        <dbReference type="EMBL" id="ANE51482.1"/>
    </source>
</evidence>
<organism evidence="9 10">
    <name type="scientific">Flavisolibacter tropicus</name>
    <dbReference type="NCBI Taxonomy" id="1492898"/>
    <lineage>
        <taxon>Bacteria</taxon>
        <taxon>Pseudomonadati</taxon>
        <taxon>Bacteroidota</taxon>
        <taxon>Chitinophagia</taxon>
        <taxon>Chitinophagales</taxon>
        <taxon>Chitinophagaceae</taxon>
        <taxon>Flavisolibacter</taxon>
    </lineage>
</organism>
<dbReference type="Proteomes" id="UP000077177">
    <property type="component" value="Chromosome"/>
</dbReference>
<dbReference type="Pfam" id="PF00728">
    <property type="entry name" value="Glyco_hydro_20"/>
    <property type="match status" value="1"/>
</dbReference>
<reference evidence="9 10" key="2">
    <citation type="journal article" date="2016" name="Int. J. Syst. Evol. Microbiol.">
        <title>Flavisolibacter tropicus sp. nov., isolated from tropical soil.</title>
        <authorList>
            <person name="Lee J.J."/>
            <person name="Kang M.S."/>
            <person name="Kim G.S."/>
            <person name="Lee C.S."/>
            <person name="Lim S."/>
            <person name="Lee J."/>
            <person name="Roh S.H."/>
            <person name="Kang H."/>
            <person name="Ha J.M."/>
            <person name="Bae S."/>
            <person name="Jung H.Y."/>
            <person name="Kim M.K."/>
        </authorList>
    </citation>
    <scope>NUCLEOTIDE SEQUENCE [LARGE SCALE GENOMIC DNA]</scope>
    <source>
        <strain evidence="9 10">LCS9</strain>
    </source>
</reference>
<dbReference type="Gene3D" id="3.30.379.10">
    <property type="entry name" value="Chitobiase/beta-hexosaminidase domain 2-like"/>
    <property type="match status" value="1"/>
</dbReference>
<dbReference type="AlphaFoldDB" id="A0A172TWX5"/>
<gene>
    <name evidence="9" type="ORF">SY85_14180</name>
</gene>
<dbReference type="PANTHER" id="PTHR22600">
    <property type="entry name" value="BETA-HEXOSAMINIDASE"/>
    <property type="match status" value="1"/>
</dbReference>
<dbReference type="Pfam" id="PF02838">
    <property type="entry name" value="Glyco_hydro_20b"/>
    <property type="match status" value="1"/>
</dbReference>
<name>A0A172TWX5_9BACT</name>
<dbReference type="InterPro" id="IPR025705">
    <property type="entry name" value="Beta_hexosaminidase_sua/sub"/>
</dbReference>
<dbReference type="InterPro" id="IPR017853">
    <property type="entry name" value="GH"/>
</dbReference>
<keyword evidence="10" id="KW-1185">Reference proteome</keyword>
<dbReference type="GO" id="GO:0030203">
    <property type="term" value="P:glycosaminoglycan metabolic process"/>
    <property type="evidence" value="ECO:0007669"/>
    <property type="project" value="TreeGrafter"/>
</dbReference>
<dbReference type="SUPFAM" id="SSF51445">
    <property type="entry name" value="(Trans)glycosidases"/>
    <property type="match status" value="1"/>
</dbReference>
<dbReference type="InterPro" id="IPR015883">
    <property type="entry name" value="Glyco_hydro_20_cat"/>
</dbReference>
<dbReference type="EC" id="3.2.1.52" evidence="3"/>
<evidence type="ECO:0000256" key="2">
    <source>
        <dbReference type="ARBA" id="ARBA00006285"/>
    </source>
</evidence>
<dbReference type="PANTHER" id="PTHR22600:SF57">
    <property type="entry name" value="BETA-N-ACETYLHEXOSAMINIDASE"/>
    <property type="match status" value="1"/>
</dbReference>
<dbReference type="InterPro" id="IPR029018">
    <property type="entry name" value="Hex-like_dom2"/>
</dbReference>
<evidence type="ECO:0000313" key="10">
    <source>
        <dbReference type="Proteomes" id="UP000077177"/>
    </source>
</evidence>
<dbReference type="KEGG" id="fla:SY85_14180"/>
<evidence type="ECO:0000256" key="4">
    <source>
        <dbReference type="ARBA" id="ARBA00022801"/>
    </source>
</evidence>
<keyword evidence="4" id="KW-0378">Hydrolase</keyword>
<accession>A0A172TWX5</accession>
<dbReference type="SUPFAM" id="SSF55545">
    <property type="entry name" value="beta-N-acetylhexosaminidase-like domain"/>
    <property type="match status" value="1"/>
</dbReference>
<evidence type="ECO:0000259" key="8">
    <source>
        <dbReference type="Pfam" id="PF02838"/>
    </source>
</evidence>
<dbReference type="InterPro" id="IPR015882">
    <property type="entry name" value="HEX_bac_N"/>
</dbReference>
<proteinExistence type="inferred from homology"/>
<dbReference type="GO" id="GO:0004563">
    <property type="term" value="F:beta-N-acetylhexosaminidase activity"/>
    <property type="evidence" value="ECO:0007669"/>
    <property type="project" value="UniProtKB-EC"/>
</dbReference>
<sequence length="856" mass="97130">MKKGCYIYLLLSLVLLLQDTVVAAKELPVLPYPQYVQTSNSQVAISSNLSLNFRLVNKDVVNRLSEHWMAFRSKTAPSLKAVTSINVGILGKDKKFDAEVMKYAASRMDKIGKEGYVLVINKKQSILAANTETGLFYGLQSLKQLIRASWNKEVNIVDWPSFPNRVIFDDISRGPISTVNYIKEQIERMAEIKVNGLSFYIEHVVQPLSHPDFAPDSGKLTIPQIKELSAYATKHHIQLIGSFQSFGHFEKILSLPQYKSMGETSTLISPLDPKARKFLENVIGELCDAFGSPYFNVNCDETFDLTKGRSKKYIDSIGAARFYADHLKFLYDIVKRHNKQMIMWGDVALQHEEVLDMLPKDVIYGTWEYSENKSYDKLILPFKKRGLQFMVCPGILNSYRMFPDMTMASSNIRYFVNDAAKHGAAGVITTVWDDGGTYLFSGDWYGVYVAADKSWNADPKWESSFDNRYEKAAYGTDNGAYVKALNKLMELRALPITYNLNDQVWRQKILPDSGQQLIVNNTSAKDALTIITAADQLLAAANPQSHRTDISTLQFGIDQYRLIIDTRIQLADVAQKYYKAVSLSNATPQNSIAVLMEADKKVMEIALRHLLLKEQFRTAWLKENQPYSLNVVLDSYDKRINDLKQLSGNLHAAITALKAKTKLPEVSHVRLNIKESPEYYFQNWMFGGPFPFSSKDKIPDFLYSENTEYNKPPIPGDFIHYQGIAYRWQKYASQDGGVIDLDENYKSPNSSLVYAYCNITVEHPITVKAFFAAYDGGEIFCNGENVFSSINGGQPDGEERSMTLTLKAGVNHLLMKLPKKEGHPWTFTFRLDKDLSVTTHKHKYQLNPKKTTYEAD</sequence>
<reference evidence="10" key="1">
    <citation type="submission" date="2015-01" db="EMBL/GenBank/DDBJ databases">
        <title>Flavisolibacter sp./LCS9/ whole genome sequencing.</title>
        <authorList>
            <person name="Kim M.K."/>
            <person name="Srinivasan S."/>
            <person name="Lee J.-J."/>
        </authorList>
    </citation>
    <scope>NUCLEOTIDE SEQUENCE [LARGE SCALE GENOMIC DNA]</scope>
    <source>
        <strain evidence="10">LCS9</strain>
    </source>
</reference>
<dbReference type="Gene3D" id="3.20.20.80">
    <property type="entry name" value="Glycosidases"/>
    <property type="match status" value="1"/>
</dbReference>
<evidence type="ECO:0000256" key="6">
    <source>
        <dbReference type="PIRSR" id="PIRSR625705-1"/>
    </source>
</evidence>
<evidence type="ECO:0000259" key="7">
    <source>
        <dbReference type="Pfam" id="PF00728"/>
    </source>
</evidence>
<keyword evidence="5" id="KW-0326">Glycosidase</keyword>
<evidence type="ECO:0000256" key="5">
    <source>
        <dbReference type="ARBA" id="ARBA00023295"/>
    </source>
</evidence>
<comment type="similarity">
    <text evidence="2">Belongs to the glycosyl hydrolase 20 family.</text>
</comment>
<evidence type="ECO:0000256" key="3">
    <source>
        <dbReference type="ARBA" id="ARBA00012663"/>
    </source>
</evidence>
<evidence type="ECO:0000256" key="1">
    <source>
        <dbReference type="ARBA" id="ARBA00001231"/>
    </source>
</evidence>
<feature type="domain" description="Beta-hexosaminidase bacterial type N-terminal" evidence="8">
    <location>
        <begin position="28"/>
        <end position="159"/>
    </location>
</feature>
<dbReference type="EMBL" id="CP011390">
    <property type="protein sequence ID" value="ANE51482.1"/>
    <property type="molecule type" value="Genomic_DNA"/>
</dbReference>
<dbReference type="OrthoDB" id="9810898at2"/>
<dbReference type="GO" id="GO:0005975">
    <property type="term" value="P:carbohydrate metabolic process"/>
    <property type="evidence" value="ECO:0007669"/>
    <property type="project" value="InterPro"/>
</dbReference>
<feature type="active site" description="Proton donor" evidence="6">
    <location>
        <position position="301"/>
    </location>
</feature>
<dbReference type="STRING" id="1492898.SY85_14180"/>
<protein>
    <recommendedName>
        <fullName evidence="3">beta-N-acetylhexosaminidase</fullName>
        <ecNumber evidence="3">3.2.1.52</ecNumber>
    </recommendedName>
</protein>
<dbReference type="PRINTS" id="PR00738">
    <property type="entry name" value="GLHYDRLASE20"/>
</dbReference>
<dbReference type="GO" id="GO:0016020">
    <property type="term" value="C:membrane"/>
    <property type="evidence" value="ECO:0007669"/>
    <property type="project" value="TreeGrafter"/>
</dbReference>
<comment type="catalytic activity">
    <reaction evidence="1">
        <text>Hydrolysis of terminal non-reducing N-acetyl-D-hexosamine residues in N-acetyl-beta-D-hexosaminides.</text>
        <dbReference type="EC" id="3.2.1.52"/>
    </reaction>
</comment>
<feature type="domain" description="Glycoside hydrolase family 20 catalytic" evidence="7">
    <location>
        <begin position="165"/>
        <end position="393"/>
    </location>
</feature>
<dbReference type="PATRIC" id="fig|1492898.3.peg.3065"/>